<dbReference type="InterPro" id="IPR008914">
    <property type="entry name" value="PEBP"/>
</dbReference>
<reference evidence="2 3" key="1">
    <citation type="submission" date="2016-10" db="EMBL/GenBank/DDBJ databases">
        <authorList>
            <person name="de Groot N.N."/>
        </authorList>
    </citation>
    <scope>NUCLEOTIDE SEQUENCE [LARGE SCALE GENOMIC DNA]</scope>
    <source>
        <strain evidence="2 3">HL3</strain>
    </source>
</reference>
<dbReference type="EMBL" id="FOMJ01000009">
    <property type="protein sequence ID" value="SFD81824.1"/>
    <property type="molecule type" value="Genomic_DNA"/>
</dbReference>
<proteinExistence type="predicted"/>
<dbReference type="SUPFAM" id="SSF49777">
    <property type="entry name" value="PEBP-like"/>
    <property type="match status" value="1"/>
</dbReference>
<protein>
    <submittedName>
        <fullName evidence="2">Phospholipid-binding protein, PBP family</fullName>
    </submittedName>
</protein>
<sequence>MPFAPSDMTLTSPAFGNGDVIPTRHSGEGEDRSPALKWSDAPAGTAGFAVVCHDPDAPLVSPAGTYGFVHWALYNLPADVTSLEEATTLGTAGINDMGNIGYNGPMPPAGHGLHRYYFWVIALDRVTDLPEGLTLWQLLEKLEPHILGMNRLVGSYQR</sequence>
<dbReference type="AlphaFoldDB" id="A0A1I1VFX8"/>
<dbReference type="InterPro" id="IPR005247">
    <property type="entry name" value="YbhB_YbcL/LppC-like"/>
</dbReference>
<keyword evidence="3" id="KW-1185">Reference proteome</keyword>
<dbReference type="PANTHER" id="PTHR30289">
    <property type="entry name" value="UNCHARACTERIZED PROTEIN YBCL-RELATED"/>
    <property type="match status" value="1"/>
</dbReference>
<evidence type="ECO:0000256" key="1">
    <source>
        <dbReference type="SAM" id="MobiDB-lite"/>
    </source>
</evidence>
<evidence type="ECO:0000313" key="3">
    <source>
        <dbReference type="Proteomes" id="UP000198611"/>
    </source>
</evidence>
<feature type="region of interest" description="Disordered" evidence="1">
    <location>
        <begin position="1"/>
        <end position="37"/>
    </location>
</feature>
<feature type="compositionally biased region" description="Basic and acidic residues" evidence="1">
    <location>
        <begin position="25"/>
        <end position="34"/>
    </location>
</feature>
<dbReference type="STRING" id="1123397.SAMN05660831_02374"/>
<gene>
    <name evidence="2" type="ORF">SAMN05660831_02374</name>
</gene>
<accession>A0A1I1VFX8</accession>
<dbReference type="OrthoDB" id="9797506at2"/>
<dbReference type="CDD" id="cd00865">
    <property type="entry name" value="PEBP_bact_arch"/>
    <property type="match status" value="1"/>
</dbReference>
<name>A0A1I1VFX8_9GAMM</name>
<dbReference type="InterPro" id="IPR036610">
    <property type="entry name" value="PEBP-like_sf"/>
</dbReference>
<dbReference type="PANTHER" id="PTHR30289:SF1">
    <property type="entry name" value="PEBP (PHOSPHATIDYLETHANOLAMINE-BINDING PROTEIN) FAMILY PROTEIN"/>
    <property type="match status" value="1"/>
</dbReference>
<dbReference type="Pfam" id="PF01161">
    <property type="entry name" value="PBP"/>
    <property type="match status" value="1"/>
</dbReference>
<dbReference type="RefSeq" id="WP_093428986.1">
    <property type="nucleotide sequence ID" value="NZ_FOMJ01000009.1"/>
</dbReference>
<dbReference type="Proteomes" id="UP000198611">
    <property type="component" value="Unassembled WGS sequence"/>
</dbReference>
<organism evidence="2 3">
    <name type="scientific">Thiohalospira halophila DSM 15071</name>
    <dbReference type="NCBI Taxonomy" id="1123397"/>
    <lineage>
        <taxon>Bacteria</taxon>
        <taxon>Pseudomonadati</taxon>
        <taxon>Pseudomonadota</taxon>
        <taxon>Gammaproteobacteria</taxon>
        <taxon>Thiohalospirales</taxon>
        <taxon>Thiohalospiraceae</taxon>
        <taxon>Thiohalospira</taxon>
    </lineage>
</organism>
<evidence type="ECO:0000313" key="2">
    <source>
        <dbReference type="EMBL" id="SFD81824.1"/>
    </source>
</evidence>
<dbReference type="Gene3D" id="3.90.280.10">
    <property type="entry name" value="PEBP-like"/>
    <property type="match status" value="1"/>
</dbReference>
<dbReference type="NCBIfam" id="TIGR00481">
    <property type="entry name" value="YbhB/YbcL family Raf kinase inhibitor-like protein"/>
    <property type="match status" value="1"/>
</dbReference>